<dbReference type="InterPro" id="IPR050266">
    <property type="entry name" value="AB_hydrolase_sf"/>
</dbReference>
<protein>
    <submittedName>
        <fullName evidence="3">3-oxoadipate enol-lactonase</fullName>
        <ecNumber evidence="3">3.1.1.24</ecNumber>
    </submittedName>
</protein>
<dbReference type="InterPro" id="IPR029058">
    <property type="entry name" value="AB_hydrolase_fold"/>
</dbReference>
<keyword evidence="4" id="KW-1185">Reference proteome</keyword>
<reference evidence="3 4" key="1">
    <citation type="submission" date="2019-10" db="EMBL/GenBank/DDBJ databases">
        <title>Epibacterium sp. nov., isolated from seawater.</title>
        <authorList>
            <person name="Zhang X."/>
            <person name="Li N."/>
        </authorList>
    </citation>
    <scope>NUCLEOTIDE SEQUENCE [LARGE SCALE GENOMIC DNA]</scope>
    <source>
        <strain evidence="3 4">SM1979</strain>
    </source>
</reference>
<organism evidence="3 4">
    <name type="scientific">Tritonibacter litoralis</name>
    <dbReference type="NCBI Taxonomy" id="2662264"/>
    <lineage>
        <taxon>Bacteria</taxon>
        <taxon>Pseudomonadati</taxon>
        <taxon>Pseudomonadota</taxon>
        <taxon>Alphaproteobacteria</taxon>
        <taxon>Rhodobacterales</taxon>
        <taxon>Paracoccaceae</taxon>
        <taxon>Tritonibacter</taxon>
    </lineage>
</organism>
<dbReference type="PRINTS" id="PR00111">
    <property type="entry name" value="ABHYDROLASE"/>
</dbReference>
<dbReference type="EC" id="3.1.1.24" evidence="3"/>
<dbReference type="GO" id="GO:0047570">
    <property type="term" value="F:3-oxoadipate enol-lactonase activity"/>
    <property type="evidence" value="ECO:0007669"/>
    <property type="project" value="UniProtKB-EC"/>
</dbReference>
<dbReference type="GO" id="GO:0016020">
    <property type="term" value="C:membrane"/>
    <property type="evidence" value="ECO:0007669"/>
    <property type="project" value="TreeGrafter"/>
</dbReference>
<dbReference type="GO" id="GO:0042952">
    <property type="term" value="P:beta-ketoadipate pathway"/>
    <property type="evidence" value="ECO:0007669"/>
    <property type="project" value="InterPro"/>
</dbReference>
<evidence type="ECO:0000313" key="4">
    <source>
        <dbReference type="Proteomes" id="UP000444174"/>
    </source>
</evidence>
<evidence type="ECO:0000256" key="1">
    <source>
        <dbReference type="ARBA" id="ARBA00022801"/>
    </source>
</evidence>
<name>A0A843YJ55_9RHOB</name>
<dbReference type="InterPro" id="IPR026968">
    <property type="entry name" value="PcaD/CatD"/>
</dbReference>
<keyword evidence="1 3" id="KW-0378">Hydrolase</keyword>
<feature type="domain" description="AB hydrolase-1" evidence="2">
    <location>
        <begin position="24"/>
        <end position="250"/>
    </location>
</feature>
<dbReference type="InterPro" id="IPR000073">
    <property type="entry name" value="AB_hydrolase_1"/>
</dbReference>
<dbReference type="PANTHER" id="PTHR43798:SF31">
    <property type="entry name" value="AB HYDROLASE SUPERFAMILY PROTEIN YCLE"/>
    <property type="match status" value="1"/>
</dbReference>
<dbReference type="AlphaFoldDB" id="A0A843YJ55"/>
<gene>
    <name evidence="3" type="primary">pcaD</name>
    <name evidence="3" type="ORF">GFB49_15335</name>
</gene>
<comment type="caution">
    <text evidence="3">The sequence shown here is derived from an EMBL/GenBank/DDBJ whole genome shotgun (WGS) entry which is preliminary data.</text>
</comment>
<dbReference type="SUPFAM" id="SSF53474">
    <property type="entry name" value="alpha/beta-Hydrolases"/>
    <property type="match status" value="1"/>
</dbReference>
<dbReference type="EMBL" id="WIBF01000010">
    <property type="protein sequence ID" value="MQQ09838.1"/>
    <property type="molecule type" value="Genomic_DNA"/>
</dbReference>
<dbReference type="Gene3D" id="3.40.50.1820">
    <property type="entry name" value="alpha/beta hydrolase"/>
    <property type="match status" value="1"/>
</dbReference>
<accession>A0A843YJ55</accession>
<evidence type="ECO:0000313" key="3">
    <source>
        <dbReference type="EMBL" id="MQQ09838.1"/>
    </source>
</evidence>
<dbReference type="RefSeq" id="WP_153216809.1">
    <property type="nucleotide sequence ID" value="NZ_WIBF01000010.1"/>
</dbReference>
<sequence length="262" mass="28401">MQTAHVHGLTFHIREDGDPTGRPVVFANSLGTDMRLWDKVVSLLPAGLRVIRFDKRGHGLSDCPPAPYAMEELISDAEALLDHLQIRDCVFVGLSIGGMIAQGLAARRPDLVRALVLSNTAAKMGDAQMWRDRIAAIQIQGIEALADPILDRWFGSEFRNGEEQIIWRHMLTRTPVEGYVGCCQAIADTDLSITTTTLRLPVLGIAGSDDGASPPELVQQTIDLIPGATCHIIKSAGHLPCVEGPKAYAALLKGFLEEIAHV</sequence>
<proteinExistence type="predicted"/>
<dbReference type="NCBIfam" id="TIGR02427">
    <property type="entry name" value="protocat_pcaD"/>
    <property type="match status" value="1"/>
</dbReference>
<dbReference type="Pfam" id="PF12697">
    <property type="entry name" value="Abhydrolase_6"/>
    <property type="match status" value="1"/>
</dbReference>
<dbReference type="PANTHER" id="PTHR43798">
    <property type="entry name" value="MONOACYLGLYCEROL LIPASE"/>
    <property type="match status" value="1"/>
</dbReference>
<dbReference type="Proteomes" id="UP000444174">
    <property type="component" value="Unassembled WGS sequence"/>
</dbReference>
<evidence type="ECO:0000259" key="2">
    <source>
        <dbReference type="Pfam" id="PF12697"/>
    </source>
</evidence>